<feature type="compositionally biased region" description="Polar residues" evidence="1">
    <location>
        <begin position="121"/>
        <end position="133"/>
    </location>
</feature>
<protein>
    <submittedName>
        <fullName evidence="2">Uncharacterized protein</fullName>
    </submittedName>
</protein>
<evidence type="ECO:0000313" key="3">
    <source>
        <dbReference type="Proteomes" id="UP000199481"/>
    </source>
</evidence>
<name>A0A1H0YRM9_9LACT</name>
<feature type="region of interest" description="Disordered" evidence="1">
    <location>
        <begin position="75"/>
        <end position="136"/>
    </location>
</feature>
<keyword evidence="3" id="KW-1185">Reference proteome</keyword>
<dbReference type="EMBL" id="FNJW01000008">
    <property type="protein sequence ID" value="SDQ17770.1"/>
    <property type="molecule type" value="Genomic_DNA"/>
</dbReference>
<dbReference type="Proteomes" id="UP000199481">
    <property type="component" value="Unassembled WGS sequence"/>
</dbReference>
<evidence type="ECO:0000313" key="2">
    <source>
        <dbReference type="EMBL" id="SDQ17770.1"/>
    </source>
</evidence>
<organism evidence="2 3">
    <name type="scientific">Carnobacterium viridans</name>
    <dbReference type="NCBI Taxonomy" id="174587"/>
    <lineage>
        <taxon>Bacteria</taxon>
        <taxon>Bacillati</taxon>
        <taxon>Bacillota</taxon>
        <taxon>Bacilli</taxon>
        <taxon>Lactobacillales</taxon>
        <taxon>Carnobacteriaceae</taxon>
        <taxon>Carnobacterium</taxon>
    </lineage>
</organism>
<sequence length="203" mass="23131">MNTLIALVVLFLIGTTFFSIIATIYRFFITSIGGNSSPSQSNQRQTYQREDLKNKDSLSLKDAFLTNNTTRQKYASNANGASQKRNQQAHSKQLSSRMQQDATRRRAENLQQNTKRKSEPVHSSTAPKSTLFNENDIKKSKSQTLFDKDDLTSLTPIDKVTSTKKSSYQTEVRAKNLHFQNDYVKGIIYKEILDKPVSLRNNK</sequence>
<dbReference type="OrthoDB" id="2156799at2"/>
<gene>
    <name evidence="2" type="ORF">SAMN04487752_1112</name>
</gene>
<reference evidence="3" key="1">
    <citation type="submission" date="2016-10" db="EMBL/GenBank/DDBJ databases">
        <authorList>
            <person name="Varghese N."/>
            <person name="Submissions S."/>
        </authorList>
    </citation>
    <scope>NUCLEOTIDE SEQUENCE [LARGE SCALE GENOMIC DNA]</scope>
    <source>
        <strain evidence="3">MPL-11</strain>
    </source>
</reference>
<accession>A0A1H0YRM9</accession>
<dbReference type="AlphaFoldDB" id="A0A1H0YRM9"/>
<evidence type="ECO:0000256" key="1">
    <source>
        <dbReference type="SAM" id="MobiDB-lite"/>
    </source>
</evidence>
<dbReference type="RefSeq" id="WP_035023874.1">
    <property type="nucleotide sequence ID" value="NZ_CP084916.1"/>
</dbReference>
<feature type="compositionally biased region" description="Polar residues" evidence="1">
    <location>
        <begin position="75"/>
        <end position="101"/>
    </location>
</feature>
<proteinExistence type="predicted"/>